<comment type="caution">
    <text evidence="2">The sequence shown here is derived from an EMBL/GenBank/DDBJ whole genome shotgun (WGS) entry which is preliminary data.</text>
</comment>
<dbReference type="Proteomes" id="UP001492380">
    <property type="component" value="Unassembled WGS sequence"/>
</dbReference>
<evidence type="ECO:0008006" key="4">
    <source>
        <dbReference type="Google" id="ProtNLM"/>
    </source>
</evidence>
<keyword evidence="3" id="KW-1185">Reference proteome</keyword>
<dbReference type="EMBL" id="JBBWRZ010000008">
    <property type="protein sequence ID" value="KAK8230681.1"/>
    <property type="molecule type" value="Genomic_DNA"/>
</dbReference>
<name>A0ABR1YJE1_9PEZI</name>
<accession>A0ABR1YJE1</accession>
<sequence>MGLFLVLCVCVCVCVCVERNLGNGELGLDVGRRSGGDMVLIPSRSYCFPLPSCLFSSHHSTPFEDVPMPKKFASANYLVPPSSSPFGYLFFGFIFLSSISPSSSCCLQTIRIGVFGADGR</sequence>
<evidence type="ECO:0000313" key="2">
    <source>
        <dbReference type="EMBL" id="KAK8230681.1"/>
    </source>
</evidence>
<keyword evidence="1" id="KW-0732">Signal</keyword>
<evidence type="ECO:0000313" key="3">
    <source>
        <dbReference type="Proteomes" id="UP001492380"/>
    </source>
</evidence>
<evidence type="ECO:0000256" key="1">
    <source>
        <dbReference type="SAM" id="SignalP"/>
    </source>
</evidence>
<reference evidence="2 3" key="1">
    <citation type="submission" date="2024-04" db="EMBL/GenBank/DDBJ databases">
        <title>Phyllosticta paracitricarpa is synonymous to the EU quarantine fungus P. citricarpa based on phylogenomic analyses.</title>
        <authorList>
            <consortium name="Lawrence Berkeley National Laboratory"/>
            <person name="Van Ingen-Buijs V.A."/>
            <person name="Van Westerhoven A.C."/>
            <person name="Haridas S."/>
            <person name="Skiadas P."/>
            <person name="Martin F."/>
            <person name="Groenewald J.Z."/>
            <person name="Crous P.W."/>
            <person name="Seidl M.F."/>
        </authorList>
    </citation>
    <scope>NUCLEOTIDE SEQUENCE [LARGE SCALE GENOMIC DNA]</scope>
    <source>
        <strain evidence="2 3">CBS 123374</strain>
    </source>
</reference>
<proteinExistence type="predicted"/>
<feature type="chain" id="PRO_5045633650" description="Secreted protein" evidence="1">
    <location>
        <begin position="17"/>
        <end position="120"/>
    </location>
</feature>
<feature type="signal peptide" evidence="1">
    <location>
        <begin position="1"/>
        <end position="16"/>
    </location>
</feature>
<gene>
    <name evidence="2" type="ORF">HDK90DRAFT_330148</name>
</gene>
<organism evidence="2 3">
    <name type="scientific">Phyllosticta capitalensis</name>
    <dbReference type="NCBI Taxonomy" id="121624"/>
    <lineage>
        <taxon>Eukaryota</taxon>
        <taxon>Fungi</taxon>
        <taxon>Dikarya</taxon>
        <taxon>Ascomycota</taxon>
        <taxon>Pezizomycotina</taxon>
        <taxon>Dothideomycetes</taxon>
        <taxon>Dothideomycetes incertae sedis</taxon>
        <taxon>Botryosphaeriales</taxon>
        <taxon>Phyllostictaceae</taxon>
        <taxon>Phyllosticta</taxon>
    </lineage>
</organism>
<protein>
    <recommendedName>
        <fullName evidence="4">Secreted protein</fullName>
    </recommendedName>
</protein>